<evidence type="ECO:0000313" key="2">
    <source>
        <dbReference type="Proteomes" id="UP000225358"/>
    </source>
</evidence>
<proteinExistence type="predicted"/>
<dbReference type="EMBL" id="KX552041">
    <property type="protein sequence ID" value="AOQ27382.1"/>
    <property type="molecule type" value="Genomic_DNA"/>
</dbReference>
<sequence>MGREYVIQSWVKHEADDPRIIPDHLIDESTGYSGEQIGNRLARSNGNVKARYVRPGWLANGNADLSSAEDASDGAKDNPLYKVDPAFRVLDEYPSKIAALDQALESKRITWTAYNMAKNVLDGKLIQAERKLAKIAAIAQEEDEETTEEEEYEEIPPLLCVDAFPDYQPTEEEKRIALENFENSL</sequence>
<reference evidence="1" key="1">
    <citation type="submission" date="2017-02" db="EMBL/GenBank/DDBJ databases">
        <title>Complete genome sequence of two Escherichia coli phages, vB_EcoM_ ESCO5 and vB_EcoM_ESCO13, which are related to phAPEC8.</title>
        <authorList>
            <person name="Trotereau A."/>
            <person name="Gonnet M."/>
            <person name="Viardot A."/>
            <person name="Lalmanach A.-C."/>
            <person name="Guabiraba R."/>
            <person name="Chanteloup N."/>
            <person name="Schouler C."/>
        </authorList>
    </citation>
    <scope>NUCLEOTIDE SEQUENCE [LARGE SCALE GENOMIC DNA]</scope>
</reference>
<keyword evidence="2" id="KW-1185">Reference proteome</keyword>
<evidence type="ECO:0000313" key="1">
    <source>
        <dbReference type="EMBL" id="AOQ27382.1"/>
    </source>
</evidence>
<dbReference type="Proteomes" id="UP000225358">
    <property type="component" value="Segment"/>
</dbReference>
<organism evidence="1 2">
    <name type="scientific">Escherichia phage ESCO13</name>
    <dbReference type="NCBI Taxonomy" id="1881104"/>
    <lineage>
        <taxon>Viruses</taxon>
        <taxon>Duplodnaviria</taxon>
        <taxon>Heunggongvirae</taxon>
        <taxon>Uroviricota</taxon>
        <taxon>Caudoviricetes</taxon>
        <taxon>Stephanstirmvirinae</taxon>
        <taxon>Phapecoctavirus</taxon>
        <taxon>Phapecoctavirus ESCO13</taxon>
    </lineage>
</organism>
<gene>
    <name evidence="1" type="ORF">ESCO13_00269</name>
</gene>
<accession>A0A1D7XFM5</accession>
<name>A0A1D7XFM5_9CAUD</name>
<protein>
    <submittedName>
        <fullName evidence="1">Uncharacterized protein</fullName>
    </submittedName>
</protein>